<evidence type="ECO:0000259" key="5">
    <source>
        <dbReference type="PROSITE" id="PS50089"/>
    </source>
</evidence>
<dbReference type="Proteomes" id="UP001374579">
    <property type="component" value="Unassembled WGS sequence"/>
</dbReference>
<organism evidence="6 7">
    <name type="scientific">Littorina saxatilis</name>
    <dbReference type="NCBI Taxonomy" id="31220"/>
    <lineage>
        <taxon>Eukaryota</taxon>
        <taxon>Metazoa</taxon>
        <taxon>Spiralia</taxon>
        <taxon>Lophotrochozoa</taxon>
        <taxon>Mollusca</taxon>
        <taxon>Gastropoda</taxon>
        <taxon>Caenogastropoda</taxon>
        <taxon>Littorinimorpha</taxon>
        <taxon>Littorinoidea</taxon>
        <taxon>Littorinidae</taxon>
        <taxon>Littorina</taxon>
    </lineage>
</organism>
<feature type="domain" description="RING-type" evidence="5">
    <location>
        <begin position="423"/>
        <end position="463"/>
    </location>
</feature>
<dbReference type="PANTHER" id="PTHR46519">
    <property type="entry name" value="RING/U-BOX SUPERFAMILY PROTEIN"/>
    <property type="match status" value="1"/>
</dbReference>
<evidence type="ECO:0000256" key="4">
    <source>
        <dbReference type="SAM" id="MobiDB-lite"/>
    </source>
</evidence>
<name>A0AAN9BPR7_9CAEN</name>
<evidence type="ECO:0000256" key="1">
    <source>
        <dbReference type="ARBA" id="ARBA00022771"/>
    </source>
</evidence>
<keyword evidence="7" id="KW-1185">Reference proteome</keyword>
<proteinExistence type="predicted"/>
<dbReference type="CDD" id="cd16647">
    <property type="entry name" value="mRING-HC-C3HC5_NEU1"/>
    <property type="match status" value="1"/>
</dbReference>
<keyword evidence="1 3" id="KW-0479">Metal-binding</keyword>
<gene>
    <name evidence="6" type="ORF">V1264_013480</name>
</gene>
<reference evidence="6 7" key="1">
    <citation type="submission" date="2024-02" db="EMBL/GenBank/DDBJ databases">
        <title>Chromosome-scale genome assembly of the rough periwinkle Littorina saxatilis.</title>
        <authorList>
            <person name="De Jode A."/>
            <person name="Faria R."/>
            <person name="Formenti G."/>
            <person name="Sims Y."/>
            <person name="Smith T.P."/>
            <person name="Tracey A."/>
            <person name="Wood J.M.D."/>
            <person name="Zagrodzka Z.B."/>
            <person name="Johannesson K."/>
            <person name="Butlin R.K."/>
            <person name="Leder E.H."/>
        </authorList>
    </citation>
    <scope>NUCLEOTIDE SEQUENCE [LARGE SCALE GENOMIC DNA]</scope>
    <source>
        <strain evidence="6">Snail1</strain>
        <tissue evidence="6">Muscle</tissue>
    </source>
</reference>
<feature type="compositionally biased region" description="Low complexity" evidence="4">
    <location>
        <begin position="190"/>
        <end position="202"/>
    </location>
</feature>
<sequence length="478" mass="51658">MAEGNTPTSVISEGSSSEAAEAKLQRISEETIRMNPDMAGASIADDTALQRFLQQQRSDRMNELQSIQHNERPVTGQNHRQAIAGFMAKHTQEPAGAHNKANVPANVDAVEEHRPEAVVVEVQGVVEQQRVSTVLQSCQFRRHLENIIRGSITSARQSASAASSRARAPSSPRPATPVLSAAARGRTSSEETVASGSEGAASSVVEAAGIESSQQARNAPPAQEEPRLGVWEPVNVAPPARGEGGLWDTISRVQREEMVYEISDLLHRRLVSSTLGSEFRTVMEVHMQNRVANSETNGQQVADFVHNIRQSDVHVPNDFSHLGIAPAPRDDNSDNISITGISATAVPYTQTNLHLSREMQGLKSQMEEMKNMLRLSFDLQMDIQRAIRQEVAAAIASATAEGAIAGAAAPAAVRSTPVNDTHCLICLDNHTDSVLYQCGHMCVCFVCGKNLISRGNAKCPVCRAPIKDVIRAYKTNTE</sequence>
<dbReference type="GO" id="GO:0008270">
    <property type="term" value="F:zinc ion binding"/>
    <property type="evidence" value="ECO:0007669"/>
    <property type="project" value="UniProtKB-KW"/>
</dbReference>
<keyword evidence="2" id="KW-0862">Zinc</keyword>
<evidence type="ECO:0000313" key="6">
    <source>
        <dbReference type="EMBL" id="KAK7109437.1"/>
    </source>
</evidence>
<protein>
    <recommendedName>
        <fullName evidence="5">RING-type domain-containing protein</fullName>
    </recommendedName>
</protein>
<accession>A0AAN9BPR7</accession>
<evidence type="ECO:0000256" key="2">
    <source>
        <dbReference type="ARBA" id="ARBA00022833"/>
    </source>
</evidence>
<dbReference type="InterPro" id="IPR013083">
    <property type="entry name" value="Znf_RING/FYVE/PHD"/>
</dbReference>
<keyword evidence="1 3" id="KW-0863">Zinc-finger</keyword>
<evidence type="ECO:0000313" key="7">
    <source>
        <dbReference type="Proteomes" id="UP001374579"/>
    </source>
</evidence>
<dbReference type="AlphaFoldDB" id="A0AAN9BPR7"/>
<dbReference type="PANTHER" id="PTHR46519:SF2">
    <property type="entry name" value="RING_U-BOX SUPERFAMILY PROTEIN"/>
    <property type="match status" value="1"/>
</dbReference>
<evidence type="ECO:0000256" key="3">
    <source>
        <dbReference type="PROSITE-ProRule" id="PRU00175"/>
    </source>
</evidence>
<dbReference type="Pfam" id="PF13920">
    <property type="entry name" value="zf-C3HC4_3"/>
    <property type="match status" value="1"/>
</dbReference>
<dbReference type="Gene3D" id="3.30.40.10">
    <property type="entry name" value="Zinc/RING finger domain, C3HC4 (zinc finger)"/>
    <property type="match status" value="1"/>
</dbReference>
<dbReference type="PROSITE" id="PS50089">
    <property type="entry name" value="ZF_RING_2"/>
    <property type="match status" value="1"/>
</dbReference>
<dbReference type="SUPFAM" id="SSF57850">
    <property type="entry name" value="RING/U-box"/>
    <property type="match status" value="1"/>
</dbReference>
<feature type="region of interest" description="Disordered" evidence="4">
    <location>
        <begin position="153"/>
        <end position="202"/>
    </location>
</feature>
<dbReference type="EMBL" id="JBAMIC010000003">
    <property type="protein sequence ID" value="KAK7109437.1"/>
    <property type="molecule type" value="Genomic_DNA"/>
</dbReference>
<dbReference type="InterPro" id="IPR001841">
    <property type="entry name" value="Znf_RING"/>
</dbReference>
<feature type="region of interest" description="Disordered" evidence="4">
    <location>
        <begin position="1"/>
        <end position="26"/>
    </location>
</feature>
<comment type="caution">
    <text evidence="6">The sequence shown here is derived from an EMBL/GenBank/DDBJ whole genome shotgun (WGS) entry which is preliminary data.</text>
</comment>
<feature type="compositionally biased region" description="Polar residues" evidence="4">
    <location>
        <begin position="1"/>
        <end position="11"/>
    </location>
</feature>
<feature type="compositionally biased region" description="Low complexity" evidence="4">
    <location>
        <begin position="154"/>
        <end position="170"/>
    </location>
</feature>